<dbReference type="PROSITE" id="PS51354">
    <property type="entry name" value="GLUTAREDOXIN_2"/>
    <property type="match status" value="1"/>
</dbReference>
<sequence>MPKDILADTRDVSDVTTDPASDATGKTAVLYRMALPNHLCPAGQKARWLLDRQGYEIDDRVFRTRDEVDAFKARFDVPTTPQVWIEGERVGGYDMLRQKLTDHDPKATTYKPVIYLFAVAAATALALSIGFLGAITWQTLGWFISISMILLGMQKLRDIESFSTMFLNYDVLARRWVPYGYVYPWVETGAGVLMTGMLLTWLAAPAALIISTIGAWSVFKAVYIDKRELKCACVGGGSNVPLGFVSLSENLAMMGMSIVMLRMLLA</sequence>
<dbReference type="SUPFAM" id="SSF52833">
    <property type="entry name" value="Thioredoxin-like"/>
    <property type="match status" value="1"/>
</dbReference>
<dbReference type="Proteomes" id="UP001265259">
    <property type="component" value="Unassembled WGS sequence"/>
</dbReference>
<comment type="subcellular location">
    <subcellularLocation>
        <location evidence="2">Membrane</location>
        <topology evidence="2">Multi-pass membrane protein</topology>
    </subcellularLocation>
</comment>
<dbReference type="Gene3D" id="3.40.30.10">
    <property type="entry name" value="Glutaredoxin"/>
    <property type="match status" value="1"/>
</dbReference>
<feature type="transmembrane region" description="Helical" evidence="9">
    <location>
        <begin position="198"/>
        <end position="219"/>
    </location>
</feature>
<evidence type="ECO:0000313" key="12">
    <source>
        <dbReference type="Proteomes" id="UP001265259"/>
    </source>
</evidence>
<keyword evidence="7 9" id="KW-0472">Membrane</keyword>
<dbReference type="InterPro" id="IPR036249">
    <property type="entry name" value="Thioredoxin-like_sf"/>
</dbReference>
<dbReference type="Pfam" id="PF07291">
    <property type="entry name" value="MauE"/>
    <property type="match status" value="1"/>
</dbReference>
<evidence type="ECO:0000256" key="7">
    <source>
        <dbReference type="ARBA" id="ARBA00023136"/>
    </source>
</evidence>
<dbReference type="EMBL" id="JAVRHL010000002">
    <property type="protein sequence ID" value="MDT0683088.1"/>
    <property type="molecule type" value="Genomic_DNA"/>
</dbReference>
<dbReference type="InterPro" id="IPR009908">
    <property type="entry name" value="Methylamine_util_MauE"/>
</dbReference>
<keyword evidence="6 9" id="KW-1133">Transmembrane helix</keyword>
<dbReference type="RefSeq" id="WP_311691227.1">
    <property type="nucleotide sequence ID" value="NZ_JAVRHL010000002.1"/>
</dbReference>
<evidence type="ECO:0000256" key="2">
    <source>
        <dbReference type="ARBA" id="ARBA00004141"/>
    </source>
</evidence>
<feature type="compositionally biased region" description="Basic and acidic residues" evidence="8">
    <location>
        <begin position="1"/>
        <end position="13"/>
    </location>
</feature>
<accession>A0ABU3DHA1</accession>
<feature type="transmembrane region" description="Helical" evidence="9">
    <location>
        <begin position="113"/>
        <end position="134"/>
    </location>
</feature>
<name>A0ABU3DHA1_9RHOB</name>
<evidence type="ECO:0000256" key="3">
    <source>
        <dbReference type="ARBA" id="ARBA00004856"/>
    </source>
</evidence>
<proteinExistence type="predicted"/>
<comment type="caution">
    <text evidence="11">The sequence shown here is derived from an EMBL/GenBank/DDBJ whole genome shotgun (WGS) entry which is preliminary data.</text>
</comment>
<feature type="region of interest" description="Disordered" evidence="8">
    <location>
        <begin position="1"/>
        <end position="21"/>
    </location>
</feature>
<feature type="domain" description="Methylamine utilisation protein MauE" evidence="10">
    <location>
        <begin position="138"/>
        <end position="261"/>
    </location>
</feature>
<evidence type="ECO:0000256" key="8">
    <source>
        <dbReference type="SAM" id="MobiDB-lite"/>
    </source>
</evidence>
<evidence type="ECO:0000256" key="1">
    <source>
        <dbReference type="ARBA" id="ARBA00003475"/>
    </source>
</evidence>
<protein>
    <recommendedName>
        <fullName evidence="4">Methylamine utilization protein MauE</fullName>
    </recommendedName>
</protein>
<evidence type="ECO:0000313" key="11">
    <source>
        <dbReference type="EMBL" id="MDT0683088.1"/>
    </source>
</evidence>
<keyword evidence="5 9" id="KW-0812">Transmembrane</keyword>
<reference evidence="11 12" key="1">
    <citation type="submission" date="2023-09" db="EMBL/GenBank/DDBJ databases">
        <authorList>
            <person name="Rey-Velasco X."/>
        </authorList>
    </citation>
    <scope>NUCLEOTIDE SEQUENCE [LARGE SCALE GENOMIC DNA]</scope>
    <source>
        <strain evidence="11 12">F158</strain>
    </source>
</reference>
<comment type="function">
    <text evidence="1">May be specifically involved in the processing, transport, and/or maturation of the MADH beta-subunit.</text>
</comment>
<keyword evidence="12" id="KW-1185">Reference proteome</keyword>
<evidence type="ECO:0000259" key="10">
    <source>
        <dbReference type="Pfam" id="PF07291"/>
    </source>
</evidence>
<comment type="pathway">
    <text evidence="3">One-carbon metabolism; methylamine degradation.</text>
</comment>
<evidence type="ECO:0000256" key="4">
    <source>
        <dbReference type="ARBA" id="ARBA00019078"/>
    </source>
</evidence>
<evidence type="ECO:0000256" key="9">
    <source>
        <dbReference type="SAM" id="Phobius"/>
    </source>
</evidence>
<gene>
    <name evidence="11" type="ORF">RM543_10355</name>
</gene>
<evidence type="ECO:0000256" key="6">
    <source>
        <dbReference type="ARBA" id="ARBA00022989"/>
    </source>
</evidence>
<evidence type="ECO:0000256" key="5">
    <source>
        <dbReference type="ARBA" id="ARBA00022692"/>
    </source>
</evidence>
<organism evidence="11 12">
    <name type="scientific">Tropicimonas omnivorans</name>
    <dbReference type="NCBI Taxonomy" id="3075590"/>
    <lineage>
        <taxon>Bacteria</taxon>
        <taxon>Pseudomonadati</taxon>
        <taxon>Pseudomonadota</taxon>
        <taxon>Alphaproteobacteria</taxon>
        <taxon>Rhodobacterales</taxon>
        <taxon>Roseobacteraceae</taxon>
        <taxon>Tropicimonas</taxon>
    </lineage>
</organism>